<comment type="caution">
    <text evidence="7">The sequence shown here is derived from an EMBL/GenBank/DDBJ whole genome shotgun (WGS) entry which is preliminary data.</text>
</comment>
<comment type="subcellular location">
    <subcellularLocation>
        <location evidence="1">Cell envelope</location>
    </subcellularLocation>
</comment>
<reference evidence="7 8" key="1">
    <citation type="submission" date="2010-01" db="EMBL/GenBank/DDBJ databases">
        <authorList>
            <person name="Weinstock G."/>
            <person name="Sodergren E."/>
            <person name="Clifton S."/>
            <person name="Fulton L."/>
            <person name="Fulton B."/>
            <person name="Courtney L."/>
            <person name="Fronick C."/>
            <person name="Harrison M."/>
            <person name="Strong C."/>
            <person name="Farmer C."/>
            <person name="Delahaunty K."/>
            <person name="Markovic C."/>
            <person name="Hall O."/>
            <person name="Minx P."/>
            <person name="Tomlinson C."/>
            <person name="Mitreva M."/>
            <person name="Nelson J."/>
            <person name="Hou S."/>
            <person name="Wollam A."/>
            <person name="Pepin K.H."/>
            <person name="Johnson M."/>
            <person name="Bhonagiri V."/>
            <person name="Nash W.E."/>
            <person name="Warren W."/>
            <person name="Chinwalla A."/>
            <person name="Mardis E.R."/>
            <person name="Wilson R.K."/>
        </authorList>
    </citation>
    <scope>NUCLEOTIDE SEQUENCE [LARGE SCALE GENOMIC DNA]</scope>
    <source>
        <strain evidence="7 8">NJ9703</strain>
    </source>
</reference>
<evidence type="ECO:0000259" key="6">
    <source>
        <dbReference type="Pfam" id="PF00496"/>
    </source>
</evidence>
<keyword evidence="3" id="KW-0813">Transport</keyword>
<evidence type="ECO:0000256" key="3">
    <source>
        <dbReference type="ARBA" id="ARBA00022448"/>
    </source>
</evidence>
<dbReference type="SUPFAM" id="SSF53850">
    <property type="entry name" value="Periplasmic binding protein-like II"/>
    <property type="match status" value="1"/>
</dbReference>
<dbReference type="Pfam" id="PF00496">
    <property type="entry name" value="SBP_bac_5"/>
    <property type="match status" value="1"/>
</dbReference>
<dbReference type="InterPro" id="IPR000914">
    <property type="entry name" value="SBP_5_dom"/>
</dbReference>
<dbReference type="EMBL" id="ACEO02000002">
    <property type="protein sequence ID" value="EFC52958.1"/>
    <property type="molecule type" value="Genomic_DNA"/>
</dbReference>
<dbReference type="FunFam" id="3.90.76.10:FF:000001">
    <property type="entry name" value="Oligopeptide ABC transporter substrate-binding protein"/>
    <property type="match status" value="1"/>
</dbReference>
<dbReference type="InterPro" id="IPR039424">
    <property type="entry name" value="SBP_5"/>
</dbReference>
<dbReference type="RefSeq" id="WP_004519485.1">
    <property type="nucleotide sequence ID" value="NZ_ACEO02000002.1"/>
</dbReference>
<dbReference type="GO" id="GO:0043190">
    <property type="term" value="C:ATP-binding cassette (ABC) transporter complex"/>
    <property type="evidence" value="ECO:0007669"/>
    <property type="project" value="InterPro"/>
</dbReference>
<dbReference type="Proteomes" id="UP000004621">
    <property type="component" value="Unassembled WGS sequence"/>
</dbReference>
<dbReference type="PIRSF" id="PIRSF002741">
    <property type="entry name" value="MppA"/>
    <property type="match status" value="1"/>
</dbReference>
<dbReference type="GO" id="GO:0015833">
    <property type="term" value="P:peptide transport"/>
    <property type="evidence" value="ECO:0007669"/>
    <property type="project" value="TreeGrafter"/>
</dbReference>
<dbReference type="AlphaFoldDB" id="A0A9W5N049"/>
<evidence type="ECO:0000256" key="1">
    <source>
        <dbReference type="ARBA" id="ARBA00004196"/>
    </source>
</evidence>
<organism evidence="7 8">
    <name type="scientific">Neisseria subflava NJ9703</name>
    <dbReference type="NCBI Taxonomy" id="546268"/>
    <lineage>
        <taxon>Bacteria</taxon>
        <taxon>Pseudomonadati</taxon>
        <taxon>Pseudomonadota</taxon>
        <taxon>Betaproteobacteria</taxon>
        <taxon>Neisseriales</taxon>
        <taxon>Neisseriaceae</taxon>
        <taxon>Neisseria</taxon>
    </lineage>
</organism>
<protein>
    <submittedName>
        <fullName evidence="7">ABC transporter, substrate-binding protein, family 5</fullName>
    </submittedName>
</protein>
<dbReference type="Gene3D" id="3.10.105.10">
    <property type="entry name" value="Dipeptide-binding Protein, Domain 3"/>
    <property type="match status" value="1"/>
</dbReference>
<dbReference type="PANTHER" id="PTHR30290:SF10">
    <property type="entry name" value="PERIPLASMIC OLIGOPEPTIDE-BINDING PROTEIN-RELATED"/>
    <property type="match status" value="1"/>
</dbReference>
<dbReference type="GO" id="GO:0030288">
    <property type="term" value="C:outer membrane-bounded periplasmic space"/>
    <property type="evidence" value="ECO:0007669"/>
    <property type="project" value="TreeGrafter"/>
</dbReference>
<feature type="chain" id="PRO_5040908679" evidence="5">
    <location>
        <begin position="24"/>
        <end position="539"/>
    </location>
</feature>
<comment type="similarity">
    <text evidence="2">Belongs to the bacterial solute-binding protein 5 family.</text>
</comment>
<evidence type="ECO:0000313" key="8">
    <source>
        <dbReference type="Proteomes" id="UP000004621"/>
    </source>
</evidence>
<dbReference type="CDD" id="cd08504">
    <property type="entry name" value="PBP2_OppA"/>
    <property type="match status" value="1"/>
</dbReference>
<dbReference type="Gene3D" id="3.40.190.10">
    <property type="entry name" value="Periplasmic binding protein-like II"/>
    <property type="match status" value="1"/>
</dbReference>
<evidence type="ECO:0000256" key="4">
    <source>
        <dbReference type="ARBA" id="ARBA00022729"/>
    </source>
</evidence>
<keyword evidence="4 5" id="KW-0732">Signal</keyword>
<gene>
    <name evidence="7" type="ORF">NEISUBOT_03795</name>
</gene>
<accession>A0A9W5N049</accession>
<dbReference type="PANTHER" id="PTHR30290">
    <property type="entry name" value="PERIPLASMIC BINDING COMPONENT OF ABC TRANSPORTER"/>
    <property type="match status" value="1"/>
</dbReference>
<dbReference type="GO" id="GO:1904680">
    <property type="term" value="F:peptide transmembrane transporter activity"/>
    <property type="evidence" value="ECO:0007669"/>
    <property type="project" value="TreeGrafter"/>
</dbReference>
<proteinExistence type="inferred from homology"/>
<feature type="domain" description="Solute-binding protein family 5" evidence="6">
    <location>
        <begin position="81"/>
        <end position="456"/>
    </location>
</feature>
<sequence length="539" mass="60519">MAGKTYPLLAASLAAVFALSACSRDVKPAPEFKRTDYERVVVSNGVEPGTLDPQMSGDMAAGAIIRQLMDGLVGTDAEGKTIPALAEKWESEGERIWTFHLRDAKWSNGDPITAEDFVYSFRRLADPATGAPFGSYLVDAQVENAEDILNGKAKPETLGVKALDAKTLQFTLIAPVPYFPDMLIQQFTFPVHRATVEKYGNKWTQPGHYVSSGAYLLTDWKVNSHINMERNPNYYDKDKVAIPKAVFLSGSGEYNRYRANEIDVTYGIPSDQVKVADIEFPGQVRRTTSLCSWYLEPNHEAAPFNDPRVRKALNMLTRRDIVVKVGGRGDTPAFQLTPPQMQGVIPVYPEWKEWTPEKRIETARKLLNEAGYNDDHPLEFDILYSTSEASKKQITAVQSVWKAAIPFIRPTLSNEEWKTYLDTRAQGNFKVSFSGWCSDFNDPAGMLNILKSNNSNNAFRYKSAAFDTFMNNTLKDGVSKEARSQLYADAEKQLQEDAALIPLYHQVEVRMVKPDIIGYSDKDPLRNYTVKSWSFAPKK</sequence>
<dbReference type="Gene3D" id="3.90.76.10">
    <property type="entry name" value="Dipeptide-binding Protein, Domain 1"/>
    <property type="match status" value="1"/>
</dbReference>
<dbReference type="InterPro" id="IPR030678">
    <property type="entry name" value="Peptide/Ni-bd"/>
</dbReference>
<evidence type="ECO:0000256" key="2">
    <source>
        <dbReference type="ARBA" id="ARBA00005695"/>
    </source>
</evidence>
<dbReference type="PROSITE" id="PS51257">
    <property type="entry name" value="PROKAR_LIPOPROTEIN"/>
    <property type="match status" value="1"/>
</dbReference>
<evidence type="ECO:0000313" key="7">
    <source>
        <dbReference type="EMBL" id="EFC52958.1"/>
    </source>
</evidence>
<evidence type="ECO:0000256" key="5">
    <source>
        <dbReference type="SAM" id="SignalP"/>
    </source>
</evidence>
<name>A0A9W5N049_NEISU</name>
<feature type="signal peptide" evidence="5">
    <location>
        <begin position="1"/>
        <end position="23"/>
    </location>
</feature>